<dbReference type="Gene3D" id="3.30.70.2740">
    <property type="match status" value="1"/>
</dbReference>
<gene>
    <name evidence="9" type="ORF">CathTA2_1141</name>
</gene>
<evidence type="ECO:0000256" key="7">
    <source>
        <dbReference type="ARBA" id="ARBA00038897"/>
    </source>
</evidence>
<reference evidence="9 10" key="1">
    <citation type="journal article" date="2011" name="J. Bacteriol.">
        <title>Draft genome sequence of the thermoalkaliphilic Caldalkalibacillus thermarum strain TA2.A1.</title>
        <authorList>
            <person name="Kalamorz F."/>
            <person name="Keis S."/>
            <person name="McMillan D.G."/>
            <person name="Olsson K."/>
            <person name="Stanton J.A."/>
            <person name="Stockwell P."/>
            <person name="Black M.A."/>
            <person name="Klingeman D.M."/>
            <person name="Land M.L."/>
            <person name="Han C.S."/>
            <person name="Martin S.L."/>
            <person name="Becher S.A."/>
            <person name="Peddie C.J."/>
            <person name="Morgan H.W."/>
            <person name="Matthies D."/>
            <person name="Preiss L."/>
            <person name="Meier T."/>
            <person name="Brown S.D."/>
            <person name="Cook G.M."/>
        </authorList>
    </citation>
    <scope>NUCLEOTIDE SEQUENCE [LARGE SCALE GENOMIC DNA]</scope>
    <source>
        <strain evidence="9 10">TA2.A1</strain>
    </source>
</reference>
<dbReference type="RefSeq" id="WP_007503934.1">
    <property type="nucleotide sequence ID" value="NZ_AFCE01000114.1"/>
</dbReference>
<keyword evidence="6" id="KW-0560">Oxidoreductase</keyword>
<comment type="caution">
    <text evidence="9">The sequence shown here is derived from an EMBL/GenBank/DDBJ whole genome shotgun (WGS) entry which is preliminary data.</text>
</comment>
<dbReference type="EC" id="1.1.2.4" evidence="7"/>
<dbReference type="InterPro" id="IPR006094">
    <property type="entry name" value="Oxid_FAD_bind_N"/>
</dbReference>
<evidence type="ECO:0000256" key="1">
    <source>
        <dbReference type="ARBA" id="ARBA00001974"/>
    </source>
</evidence>
<dbReference type="Proteomes" id="UP000010716">
    <property type="component" value="Unassembled WGS sequence"/>
</dbReference>
<comment type="cofactor">
    <cofactor evidence="1">
        <name>FAD</name>
        <dbReference type="ChEBI" id="CHEBI:57692"/>
    </cofactor>
</comment>
<dbReference type="GO" id="GO:0008720">
    <property type="term" value="F:D-lactate dehydrogenase (NAD+) activity"/>
    <property type="evidence" value="ECO:0007669"/>
    <property type="project" value="TreeGrafter"/>
</dbReference>
<dbReference type="InterPro" id="IPR016171">
    <property type="entry name" value="Vanillyl_alc_oxidase_C-sub2"/>
</dbReference>
<dbReference type="PANTHER" id="PTHR11748">
    <property type="entry name" value="D-LACTATE DEHYDROGENASE"/>
    <property type="match status" value="1"/>
</dbReference>
<dbReference type="FunFam" id="3.30.70.2740:FF:000001">
    <property type="entry name" value="D-lactate dehydrogenase mitochondrial"/>
    <property type="match status" value="1"/>
</dbReference>
<dbReference type="GO" id="GO:0004458">
    <property type="term" value="F:D-lactate dehydrogenase (cytochrome) activity"/>
    <property type="evidence" value="ECO:0007669"/>
    <property type="project" value="UniProtKB-EC"/>
</dbReference>
<dbReference type="InterPro" id="IPR016166">
    <property type="entry name" value="FAD-bd_PCMH"/>
</dbReference>
<dbReference type="EMBL" id="AFCE01000114">
    <property type="protein sequence ID" value="EGL83320.1"/>
    <property type="molecule type" value="Genomic_DNA"/>
</dbReference>
<keyword evidence="5" id="KW-0809">Transit peptide</keyword>
<dbReference type="Pfam" id="PF01565">
    <property type="entry name" value="FAD_binding_4"/>
    <property type="match status" value="1"/>
</dbReference>
<dbReference type="Gene3D" id="3.30.465.10">
    <property type="match status" value="1"/>
</dbReference>
<dbReference type="SUPFAM" id="SSF56176">
    <property type="entry name" value="FAD-binding/transporter-associated domain-like"/>
    <property type="match status" value="1"/>
</dbReference>
<keyword evidence="4" id="KW-0274">FAD</keyword>
<dbReference type="Pfam" id="PF02913">
    <property type="entry name" value="FAD-oxidase_C"/>
    <property type="match status" value="1"/>
</dbReference>
<keyword evidence="3" id="KW-0285">Flavoprotein</keyword>
<dbReference type="GO" id="GO:1903457">
    <property type="term" value="P:lactate catabolic process"/>
    <property type="evidence" value="ECO:0007669"/>
    <property type="project" value="TreeGrafter"/>
</dbReference>
<dbReference type="InterPro" id="IPR004113">
    <property type="entry name" value="FAD-bd_oxidored_4_C"/>
</dbReference>
<dbReference type="eggNOG" id="COG0277">
    <property type="taxonomic scope" value="Bacteria"/>
</dbReference>
<feature type="domain" description="FAD-binding PCMH-type" evidence="8">
    <location>
        <begin position="34"/>
        <end position="212"/>
    </location>
</feature>
<dbReference type="SUPFAM" id="SSF55103">
    <property type="entry name" value="FAD-linked oxidases, C-terminal domain"/>
    <property type="match status" value="1"/>
</dbReference>
<evidence type="ECO:0000256" key="2">
    <source>
        <dbReference type="ARBA" id="ARBA00008000"/>
    </source>
</evidence>
<dbReference type="InterPro" id="IPR016169">
    <property type="entry name" value="FAD-bd_PCMH_sub2"/>
</dbReference>
<dbReference type="FunFam" id="3.30.465.10:FF:000016">
    <property type="entry name" value="probable D-lactate dehydrogenase, mitochondrial"/>
    <property type="match status" value="1"/>
</dbReference>
<evidence type="ECO:0000313" key="9">
    <source>
        <dbReference type="EMBL" id="EGL83320.1"/>
    </source>
</evidence>
<accession>F5L5S8</accession>
<name>F5L5S8_CALTT</name>
<evidence type="ECO:0000256" key="3">
    <source>
        <dbReference type="ARBA" id="ARBA00022630"/>
    </source>
</evidence>
<dbReference type="InterPro" id="IPR016164">
    <property type="entry name" value="FAD-linked_Oxase-like_C"/>
</dbReference>
<evidence type="ECO:0000256" key="4">
    <source>
        <dbReference type="ARBA" id="ARBA00022827"/>
    </source>
</evidence>
<dbReference type="Gene3D" id="1.10.45.10">
    <property type="entry name" value="Vanillyl-alcohol Oxidase, Chain A, domain 4"/>
    <property type="match status" value="1"/>
</dbReference>
<evidence type="ECO:0000313" key="10">
    <source>
        <dbReference type="Proteomes" id="UP000010716"/>
    </source>
</evidence>
<dbReference type="InterPro" id="IPR036318">
    <property type="entry name" value="FAD-bd_PCMH-like_sf"/>
</dbReference>
<dbReference type="AlphaFoldDB" id="F5L5S8"/>
<evidence type="ECO:0000259" key="8">
    <source>
        <dbReference type="PROSITE" id="PS51387"/>
    </source>
</evidence>
<dbReference type="PANTHER" id="PTHR11748:SF111">
    <property type="entry name" value="D-LACTATE DEHYDROGENASE, MITOCHONDRIAL-RELATED"/>
    <property type="match status" value="1"/>
</dbReference>
<dbReference type="GO" id="GO:0071949">
    <property type="term" value="F:FAD binding"/>
    <property type="evidence" value="ECO:0007669"/>
    <property type="project" value="InterPro"/>
</dbReference>
<organism evidence="9 10">
    <name type="scientific">Caldalkalibacillus thermarum (strain TA2.A1)</name>
    <dbReference type="NCBI Taxonomy" id="986075"/>
    <lineage>
        <taxon>Bacteria</taxon>
        <taxon>Bacillati</taxon>
        <taxon>Bacillota</taxon>
        <taxon>Bacilli</taxon>
        <taxon>Bacillales</taxon>
        <taxon>Bacillaceae</taxon>
        <taxon>Caldalkalibacillus</taxon>
    </lineage>
</organism>
<protein>
    <recommendedName>
        <fullName evidence="7">D-lactate dehydrogenase (cytochrome)</fullName>
        <ecNumber evidence="7">1.1.2.4</ecNumber>
    </recommendedName>
</protein>
<comment type="similarity">
    <text evidence="2">Belongs to the FAD-binding oxidoreductase/transferase type 4 family.</text>
</comment>
<evidence type="ECO:0000256" key="6">
    <source>
        <dbReference type="ARBA" id="ARBA00023002"/>
    </source>
</evidence>
<dbReference type="FunFam" id="1.10.45.10:FF:000001">
    <property type="entry name" value="D-lactate dehydrogenase mitochondrial"/>
    <property type="match status" value="1"/>
</dbReference>
<evidence type="ECO:0000256" key="5">
    <source>
        <dbReference type="ARBA" id="ARBA00022946"/>
    </source>
</evidence>
<dbReference type="OrthoDB" id="9767256at2"/>
<sequence length="457" mass="49519">MDIVSALKNLLNDGERVSTNPAILEQHSKDLTYHEPHAPDVVVFPQSTIEVSQILQLAHQHRIPVVPFGMGTSLEGHVIPVRGGISLDMSRMNKMVELRPEDFLVRVQPGMTREQLNQKLKKHGLFFPVDPGADASLGGMAATNASGTNAVRYGGMKDQVLGLEVVLAGGRIIRTGSMAVKSAAGYQLTNLFIGSEGTLGVITELTLKLSAIPEAVVAARAVFDDIGQAGQAAAEMISSGLAIGRIELVDAYTIRAVNQYKQTDYTEQPTLFLEFSGRPASVEEDVQLAKEMTRHNGAKAWEEERDSLRRARLWEARHQAALAIIARSPGKKHMVTDVCVPISVLPEAIVQARSEIERHQLEAAILGHVGDGNFHVAFCFDPDHPDERNKALAVNEAVVNFALAHGGTCTGEHGIGLGKIKYLEVQYGPAVEVMAALKQTLDPRHILNPGKIIRTGM</sequence>
<dbReference type="PROSITE" id="PS51387">
    <property type="entry name" value="FAD_PCMH"/>
    <property type="match status" value="1"/>
</dbReference>
<proteinExistence type="inferred from homology"/>